<name>A0A1D3TTF4_9FIRM</name>
<dbReference type="Gene3D" id="1.10.10.10">
    <property type="entry name" value="Winged helix-like DNA-binding domain superfamily/Winged helix DNA-binding domain"/>
    <property type="match status" value="1"/>
</dbReference>
<dbReference type="InterPro" id="IPR016032">
    <property type="entry name" value="Sig_transdc_resp-reg_C-effctor"/>
</dbReference>
<keyword evidence="5 9" id="KW-0238">DNA-binding</keyword>
<keyword evidence="2 8" id="KW-0597">Phosphoprotein</keyword>
<feature type="modified residue" description="4-aspartylphosphate" evidence="8">
    <location>
        <position position="54"/>
    </location>
</feature>
<dbReference type="GO" id="GO:0032993">
    <property type="term" value="C:protein-DNA complex"/>
    <property type="evidence" value="ECO:0007669"/>
    <property type="project" value="TreeGrafter"/>
</dbReference>
<dbReference type="SMART" id="SM00448">
    <property type="entry name" value="REC"/>
    <property type="match status" value="1"/>
</dbReference>
<evidence type="ECO:0000256" key="2">
    <source>
        <dbReference type="ARBA" id="ARBA00022553"/>
    </source>
</evidence>
<dbReference type="Pfam" id="PF00072">
    <property type="entry name" value="Response_reg"/>
    <property type="match status" value="1"/>
</dbReference>
<protein>
    <recommendedName>
        <fullName evidence="1">Stage 0 sporulation protein A homolog</fullName>
    </recommendedName>
</protein>
<dbReference type="Pfam" id="PF00486">
    <property type="entry name" value="Trans_reg_C"/>
    <property type="match status" value="1"/>
</dbReference>
<evidence type="ECO:0000313" key="13">
    <source>
        <dbReference type="Proteomes" id="UP000199315"/>
    </source>
</evidence>
<dbReference type="Gene3D" id="3.40.50.2300">
    <property type="match status" value="1"/>
</dbReference>
<dbReference type="PROSITE" id="PS51755">
    <property type="entry name" value="OMPR_PHOB"/>
    <property type="match status" value="1"/>
</dbReference>
<dbReference type="InterPro" id="IPR001789">
    <property type="entry name" value="Sig_transdc_resp-reg_receiver"/>
</dbReference>
<dbReference type="PANTHER" id="PTHR48111">
    <property type="entry name" value="REGULATOR OF RPOS"/>
    <property type="match status" value="1"/>
</dbReference>
<gene>
    <name evidence="12" type="ORF">SAMN05421730_100977</name>
</gene>
<dbReference type="InterPro" id="IPR036388">
    <property type="entry name" value="WH-like_DNA-bd_sf"/>
</dbReference>
<evidence type="ECO:0000256" key="7">
    <source>
        <dbReference type="ARBA" id="ARBA00024867"/>
    </source>
</evidence>
<keyword evidence="4" id="KW-0805">Transcription regulation</keyword>
<proteinExistence type="predicted"/>
<dbReference type="Gene3D" id="6.10.250.690">
    <property type="match status" value="1"/>
</dbReference>
<dbReference type="GO" id="GO:0006355">
    <property type="term" value="P:regulation of DNA-templated transcription"/>
    <property type="evidence" value="ECO:0007669"/>
    <property type="project" value="InterPro"/>
</dbReference>
<keyword evidence="6" id="KW-0804">Transcription</keyword>
<dbReference type="GO" id="GO:0000976">
    <property type="term" value="F:transcription cis-regulatory region binding"/>
    <property type="evidence" value="ECO:0007669"/>
    <property type="project" value="TreeGrafter"/>
</dbReference>
<dbReference type="FunFam" id="1.10.10.10:FF:000018">
    <property type="entry name" value="DNA-binding response regulator ResD"/>
    <property type="match status" value="1"/>
</dbReference>
<evidence type="ECO:0000256" key="3">
    <source>
        <dbReference type="ARBA" id="ARBA00023012"/>
    </source>
</evidence>
<evidence type="ECO:0000259" key="11">
    <source>
        <dbReference type="PROSITE" id="PS51755"/>
    </source>
</evidence>
<feature type="domain" description="Response regulatory" evidence="10">
    <location>
        <begin position="5"/>
        <end position="118"/>
    </location>
</feature>
<dbReference type="FunFam" id="3.40.50.2300:FF:000001">
    <property type="entry name" value="DNA-binding response regulator PhoB"/>
    <property type="match status" value="1"/>
</dbReference>
<dbReference type="InterPro" id="IPR039420">
    <property type="entry name" value="WalR-like"/>
</dbReference>
<accession>A0A1D3TTF4</accession>
<evidence type="ECO:0000256" key="6">
    <source>
        <dbReference type="ARBA" id="ARBA00023163"/>
    </source>
</evidence>
<keyword evidence="3" id="KW-0902">Two-component regulatory system</keyword>
<dbReference type="PANTHER" id="PTHR48111:SF73">
    <property type="entry name" value="ALKALINE PHOSPHATASE SYNTHESIS TRANSCRIPTIONAL REGULATORY PROTEIN PHOP"/>
    <property type="match status" value="1"/>
</dbReference>
<evidence type="ECO:0000256" key="9">
    <source>
        <dbReference type="PROSITE-ProRule" id="PRU01091"/>
    </source>
</evidence>
<dbReference type="RefSeq" id="WP_091233177.1">
    <property type="nucleotide sequence ID" value="NZ_FMKA01000009.1"/>
</dbReference>
<evidence type="ECO:0000313" key="12">
    <source>
        <dbReference type="EMBL" id="SCP97264.1"/>
    </source>
</evidence>
<dbReference type="AlphaFoldDB" id="A0A1D3TTF4"/>
<evidence type="ECO:0000256" key="1">
    <source>
        <dbReference type="ARBA" id="ARBA00018672"/>
    </source>
</evidence>
<dbReference type="OrthoDB" id="9790454at2"/>
<dbReference type="GO" id="GO:0000156">
    <property type="term" value="F:phosphorelay response regulator activity"/>
    <property type="evidence" value="ECO:0007669"/>
    <property type="project" value="TreeGrafter"/>
</dbReference>
<sequence length="232" mass="26639">MDKKRILVVDDEQGIRDIIKEYLALEEFEVIEAEDGADAINKFRNHAVSMVVLDVMLPKLDGWKVCREIRKISKVPIIMLTARGEEYDKLFGFELGVDDYMVKPFSPKELLARIKAIFARSQEAVAAVPEKPKTMEIGELQVNFDARNVVLGQNMLTLTPKEYDLLAFFLNNPGKVFSREQILDSVWGYDFLGDIRTVDTHVKMLRENLGAYRKWIVTVWGIGYKFESEENG</sequence>
<dbReference type="InterPro" id="IPR001867">
    <property type="entry name" value="OmpR/PhoB-type_DNA-bd"/>
</dbReference>
<dbReference type="CDD" id="cd17574">
    <property type="entry name" value="REC_OmpR"/>
    <property type="match status" value="1"/>
</dbReference>
<dbReference type="EMBL" id="FMKA01000009">
    <property type="protein sequence ID" value="SCP97264.1"/>
    <property type="molecule type" value="Genomic_DNA"/>
</dbReference>
<dbReference type="SMART" id="SM00862">
    <property type="entry name" value="Trans_reg_C"/>
    <property type="match status" value="1"/>
</dbReference>
<dbReference type="Proteomes" id="UP000199315">
    <property type="component" value="Unassembled WGS sequence"/>
</dbReference>
<dbReference type="CDD" id="cd00383">
    <property type="entry name" value="trans_reg_C"/>
    <property type="match status" value="1"/>
</dbReference>
<organism evidence="12 13">
    <name type="scientific">Anaerobium acetethylicum</name>
    <dbReference type="NCBI Taxonomy" id="1619234"/>
    <lineage>
        <taxon>Bacteria</taxon>
        <taxon>Bacillati</taxon>
        <taxon>Bacillota</taxon>
        <taxon>Clostridia</taxon>
        <taxon>Lachnospirales</taxon>
        <taxon>Lachnospiraceae</taxon>
        <taxon>Anaerobium</taxon>
    </lineage>
</organism>
<evidence type="ECO:0000256" key="5">
    <source>
        <dbReference type="ARBA" id="ARBA00023125"/>
    </source>
</evidence>
<dbReference type="GO" id="GO:0005829">
    <property type="term" value="C:cytosol"/>
    <property type="evidence" value="ECO:0007669"/>
    <property type="project" value="TreeGrafter"/>
</dbReference>
<reference evidence="12 13" key="1">
    <citation type="submission" date="2016-09" db="EMBL/GenBank/DDBJ databases">
        <authorList>
            <person name="Capua I."/>
            <person name="De Benedictis P."/>
            <person name="Joannis T."/>
            <person name="Lombin L.H."/>
            <person name="Cattoli G."/>
        </authorList>
    </citation>
    <scope>NUCLEOTIDE SEQUENCE [LARGE SCALE GENOMIC DNA]</scope>
    <source>
        <strain evidence="12 13">GluBS11</strain>
    </source>
</reference>
<dbReference type="STRING" id="1619234.SAMN05421730_100977"/>
<keyword evidence="13" id="KW-1185">Reference proteome</keyword>
<comment type="function">
    <text evidence="7">May play the central regulatory role in sporulation. It may be an element of the effector pathway responsible for the activation of sporulation genes in response to nutritional stress. Spo0A may act in concert with spo0H (a sigma factor) to control the expression of some genes that are critical to the sporulation process.</text>
</comment>
<feature type="DNA-binding region" description="OmpR/PhoB-type" evidence="9">
    <location>
        <begin position="132"/>
        <end position="228"/>
    </location>
</feature>
<dbReference type="InterPro" id="IPR011006">
    <property type="entry name" value="CheY-like_superfamily"/>
</dbReference>
<dbReference type="SUPFAM" id="SSF46894">
    <property type="entry name" value="C-terminal effector domain of the bipartite response regulators"/>
    <property type="match status" value="1"/>
</dbReference>
<dbReference type="SUPFAM" id="SSF52172">
    <property type="entry name" value="CheY-like"/>
    <property type="match status" value="1"/>
</dbReference>
<evidence type="ECO:0000259" key="10">
    <source>
        <dbReference type="PROSITE" id="PS50110"/>
    </source>
</evidence>
<dbReference type="PROSITE" id="PS50110">
    <property type="entry name" value="RESPONSE_REGULATORY"/>
    <property type="match status" value="1"/>
</dbReference>
<evidence type="ECO:0000256" key="4">
    <source>
        <dbReference type="ARBA" id="ARBA00023015"/>
    </source>
</evidence>
<evidence type="ECO:0000256" key="8">
    <source>
        <dbReference type="PROSITE-ProRule" id="PRU00169"/>
    </source>
</evidence>
<feature type="domain" description="OmpR/PhoB-type" evidence="11">
    <location>
        <begin position="132"/>
        <end position="228"/>
    </location>
</feature>